<dbReference type="EMBL" id="JAHRHJ020000005">
    <property type="protein sequence ID" value="KAH9314781.1"/>
    <property type="molecule type" value="Genomic_DNA"/>
</dbReference>
<comment type="caution">
    <text evidence="4">The sequence shown here is derived from an EMBL/GenBank/DDBJ whole genome shotgun (WGS) entry which is preliminary data.</text>
</comment>
<gene>
    <name evidence="4" type="ORF">KI387_023408</name>
</gene>
<evidence type="ECO:0000259" key="3">
    <source>
        <dbReference type="Pfam" id="PF00139"/>
    </source>
</evidence>
<dbReference type="InterPro" id="IPR001220">
    <property type="entry name" value="Legume_lectin_dom"/>
</dbReference>
<dbReference type="InterPro" id="IPR050258">
    <property type="entry name" value="Leguminous_Lectin"/>
</dbReference>
<keyword evidence="2" id="KW-0430">Lectin</keyword>
<feature type="non-terminal residue" evidence="4">
    <location>
        <position position="153"/>
    </location>
</feature>
<keyword evidence="5" id="KW-1185">Reference proteome</keyword>
<evidence type="ECO:0000313" key="5">
    <source>
        <dbReference type="Proteomes" id="UP000824469"/>
    </source>
</evidence>
<organism evidence="4 5">
    <name type="scientific">Taxus chinensis</name>
    <name type="common">Chinese yew</name>
    <name type="synonym">Taxus wallichiana var. chinensis</name>
    <dbReference type="NCBI Taxonomy" id="29808"/>
    <lineage>
        <taxon>Eukaryota</taxon>
        <taxon>Viridiplantae</taxon>
        <taxon>Streptophyta</taxon>
        <taxon>Embryophyta</taxon>
        <taxon>Tracheophyta</taxon>
        <taxon>Spermatophyta</taxon>
        <taxon>Pinopsida</taxon>
        <taxon>Pinidae</taxon>
        <taxon>Conifers II</taxon>
        <taxon>Cupressales</taxon>
        <taxon>Taxaceae</taxon>
        <taxon>Taxus</taxon>
    </lineage>
</organism>
<dbReference type="GO" id="GO:0030246">
    <property type="term" value="F:carbohydrate binding"/>
    <property type="evidence" value="ECO:0007669"/>
    <property type="project" value="UniProtKB-KW"/>
</dbReference>
<dbReference type="Proteomes" id="UP000824469">
    <property type="component" value="Unassembled WGS sequence"/>
</dbReference>
<dbReference type="Pfam" id="PF00139">
    <property type="entry name" value="Lectin_legB"/>
    <property type="match status" value="1"/>
</dbReference>
<dbReference type="SUPFAM" id="SSF49899">
    <property type="entry name" value="Concanavalin A-like lectins/glucanases"/>
    <property type="match status" value="1"/>
</dbReference>
<reference evidence="4 5" key="1">
    <citation type="journal article" date="2021" name="Nat. Plants">
        <title>The Taxus genome provides insights into paclitaxel biosynthesis.</title>
        <authorList>
            <person name="Xiong X."/>
            <person name="Gou J."/>
            <person name="Liao Q."/>
            <person name="Li Y."/>
            <person name="Zhou Q."/>
            <person name="Bi G."/>
            <person name="Li C."/>
            <person name="Du R."/>
            <person name="Wang X."/>
            <person name="Sun T."/>
            <person name="Guo L."/>
            <person name="Liang H."/>
            <person name="Lu P."/>
            <person name="Wu Y."/>
            <person name="Zhang Z."/>
            <person name="Ro D.K."/>
            <person name="Shang Y."/>
            <person name="Huang S."/>
            <person name="Yan J."/>
        </authorList>
    </citation>
    <scope>NUCLEOTIDE SEQUENCE [LARGE SCALE GENOMIC DNA]</scope>
    <source>
        <strain evidence="4">Ta-2019</strain>
    </source>
</reference>
<evidence type="ECO:0000313" key="4">
    <source>
        <dbReference type="EMBL" id="KAH9314781.1"/>
    </source>
</evidence>
<dbReference type="AlphaFoldDB" id="A0AA38L805"/>
<dbReference type="InterPro" id="IPR013320">
    <property type="entry name" value="ConA-like_dom_sf"/>
</dbReference>
<comment type="similarity">
    <text evidence="1">Belongs to the leguminous lectin family.</text>
</comment>
<sequence>MCCVISRVSGNGGVSIKFTKFNESSAKLLSLQGDAVISGNVIALTETSEKNRYNDTSSVGRAIYKETIPVWSANFTTHFRFLMENGDRPHGEGLAFFFASQQSGEEIPYKSQGGGLGVFAHDKDRGITPLQRMGIGYGMGSISYLVSGFVELK</sequence>
<dbReference type="PANTHER" id="PTHR32401">
    <property type="entry name" value="CONCANAVALIN A-LIKE LECTIN FAMILY PROTEIN"/>
    <property type="match status" value="1"/>
</dbReference>
<feature type="domain" description="Legume lectin" evidence="3">
    <location>
        <begin position="15"/>
        <end position="123"/>
    </location>
</feature>
<protein>
    <recommendedName>
        <fullName evidence="3">Legume lectin domain-containing protein</fullName>
    </recommendedName>
</protein>
<name>A0AA38L805_TAXCH</name>
<dbReference type="Gene3D" id="2.60.120.200">
    <property type="match status" value="1"/>
</dbReference>
<dbReference type="PANTHER" id="PTHR32401:SF49">
    <property type="entry name" value="OS10G0129200 PROTEIN"/>
    <property type="match status" value="1"/>
</dbReference>
<evidence type="ECO:0000256" key="1">
    <source>
        <dbReference type="ARBA" id="ARBA00007606"/>
    </source>
</evidence>
<accession>A0AA38L805</accession>
<evidence type="ECO:0000256" key="2">
    <source>
        <dbReference type="ARBA" id="ARBA00022734"/>
    </source>
</evidence>
<proteinExistence type="inferred from homology"/>